<reference evidence="3" key="1">
    <citation type="submission" date="2017-01" db="EMBL/GenBank/DDBJ databases">
        <authorList>
            <person name="Varghese N."/>
            <person name="Submissions S."/>
        </authorList>
    </citation>
    <scope>NUCLEOTIDE SEQUENCE [LARGE SCALE GENOMIC DNA]</scope>
    <source>
        <strain evidence="3">CGMCC 1.7737</strain>
    </source>
</reference>
<keyword evidence="3" id="KW-1185">Reference proteome</keyword>
<protein>
    <recommendedName>
        <fullName evidence="1">DUF7344 domain-containing protein</fullName>
    </recommendedName>
</protein>
<dbReference type="OrthoDB" id="21363at2157"/>
<dbReference type="EMBL" id="FTNO01000004">
    <property type="protein sequence ID" value="SIR76251.1"/>
    <property type="molecule type" value="Genomic_DNA"/>
</dbReference>
<dbReference type="RefSeq" id="WP_076431540.1">
    <property type="nucleotide sequence ID" value="NZ_FTNO01000004.1"/>
</dbReference>
<name>A0A1N7DKE4_9EURY</name>
<evidence type="ECO:0000313" key="3">
    <source>
        <dbReference type="Proteomes" id="UP000186914"/>
    </source>
</evidence>
<evidence type="ECO:0000313" key="2">
    <source>
        <dbReference type="EMBL" id="SIR76251.1"/>
    </source>
</evidence>
<evidence type="ECO:0000259" key="1">
    <source>
        <dbReference type="Pfam" id="PF24035"/>
    </source>
</evidence>
<feature type="domain" description="DUF7344" evidence="1">
    <location>
        <begin position="25"/>
        <end position="96"/>
    </location>
</feature>
<dbReference type="Proteomes" id="UP000186914">
    <property type="component" value="Unassembled WGS sequence"/>
</dbReference>
<accession>A0A1N7DKE4</accession>
<organism evidence="2 3">
    <name type="scientific">Haladaptatus litoreus</name>
    <dbReference type="NCBI Taxonomy" id="553468"/>
    <lineage>
        <taxon>Archaea</taxon>
        <taxon>Methanobacteriati</taxon>
        <taxon>Methanobacteriota</taxon>
        <taxon>Stenosarchaea group</taxon>
        <taxon>Halobacteria</taxon>
        <taxon>Halobacteriales</taxon>
        <taxon>Haladaptataceae</taxon>
        <taxon>Haladaptatus</taxon>
    </lineage>
</organism>
<dbReference type="AlphaFoldDB" id="A0A1N7DKE4"/>
<sequence length="99" mass="11247">MTQPTQDGTRPYLGKEHLTESEYHGVLAAERRRITLRILAELTETVELNDLATIVSKREDKGVDPEHIALTLHHTHLPKMSDIGVINYDPDTTRVELHP</sequence>
<dbReference type="InterPro" id="IPR055768">
    <property type="entry name" value="DUF7344"/>
</dbReference>
<proteinExistence type="predicted"/>
<gene>
    <name evidence="2" type="ORF">SAMN05421858_3692</name>
</gene>
<dbReference type="Pfam" id="PF24035">
    <property type="entry name" value="DUF7344"/>
    <property type="match status" value="1"/>
</dbReference>